<protein>
    <recommendedName>
        <fullName evidence="4">Reverse transcriptase domain-containing protein</fullName>
    </recommendedName>
</protein>
<name>A0A8B6H9Y7_MYTGA</name>
<evidence type="ECO:0000256" key="1">
    <source>
        <dbReference type="SAM" id="MobiDB-lite"/>
    </source>
</evidence>
<evidence type="ECO:0000313" key="3">
    <source>
        <dbReference type="Proteomes" id="UP000596742"/>
    </source>
</evidence>
<proteinExistence type="predicted"/>
<dbReference type="EMBL" id="UYJE01009796">
    <property type="protein sequence ID" value="VDI76918.1"/>
    <property type="molecule type" value="Genomic_DNA"/>
</dbReference>
<dbReference type="AlphaFoldDB" id="A0A8B6H9Y7"/>
<reference evidence="2" key="1">
    <citation type="submission" date="2018-11" db="EMBL/GenBank/DDBJ databases">
        <authorList>
            <person name="Alioto T."/>
            <person name="Alioto T."/>
        </authorList>
    </citation>
    <scope>NUCLEOTIDE SEQUENCE</scope>
</reference>
<dbReference type="Proteomes" id="UP000596742">
    <property type="component" value="Unassembled WGS sequence"/>
</dbReference>
<dbReference type="PANTHER" id="PTHR47027">
    <property type="entry name" value="REVERSE TRANSCRIPTASE DOMAIN-CONTAINING PROTEIN"/>
    <property type="match status" value="1"/>
</dbReference>
<organism evidence="2 3">
    <name type="scientific">Mytilus galloprovincialis</name>
    <name type="common">Mediterranean mussel</name>
    <dbReference type="NCBI Taxonomy" id="29158"/>
    <lineage>
        <taxon>Eukaryota</taxon>
        <taxon>Metazoa</taxon>
        <taxon>Spiralia</taxon>
        <taxon>Lophotrochozoa</taxon>
        <taxon>Mollusca</taxon>
        <taxon>Bivalvia</taxon>
        <taxon>Autobranchia</taxon>
        <taxon>Pteriomorphia</taxon>
        <taxon>Mytilida</taxon>
        <taxon>Mytiloidea</taxon>
        <taxon>Mytilidae</taxon>
        <taxon>Mytilinae</taxon>
        <taxon>Mytilus</taxon>
    </lineage>
</organism>
<dbReference type="PANTHER" id="PTHR47027:SF25">
    <property type="entry name" value="REVERSE TRANSCRIPTASE DOMAIN-CONTAINING PROTEIN"/>
    <property type="match status" value="1"/>
</dbReference>
<sequence length="211" mass="24345">MVDWVGKSAYKDPKGIGWTLTTRLADLEFAGDICALSHRFQDAQHQTKSLETVAKQTGLSINAQKTKSMRLNTNQQDCLKIDDSTVVDVQQFTYLGSIVSTSGGTDEDISTRKKKTQQELWRRTKQQPTTQTKRARKWKWIGHTIRKKTTHYQASPRMEPQGHRKRGRPQNTWRRGLTTELSKIGMTLKETKRTAMNRKKWRETVVALYPP</sequence>
<feature type="region of interest" description="Disordered" evidence="1">
    <location>
        <begin position="105"/>
        <end position="133"/>
    </location>
</feature>
<evidence type="ECO:0008006" key="4">
    <source>
        <dbReference type="Google" id="ProtNLM"/>
    </source>
</evidence>
<feature type="region of interest" description="Disordered" evidence="1">
    <location>
        <begin position="152"/>
        <end position="176"/>
    </location>
</feature>
<comment type="caution">
    <text evidence="2">The sequence shown here is derived from an EMBL/GenBank/DDBJ whole genome shotgun (WGS) entry which is preliminary data.</text>
</comment>
<accession>A0A8B6H9Y7</accession>
<evidence type="ECO:0000313" key="2">
    <source>
        <dbReference type="EMBL" id="VDI76918.1"/>
    </source>
</evidence>
<dbReference type="OrthoDB" id="6265733at2759"/>
<gene>
    <name evidence="2" type="ORF">MGAL_10B086355</name>
</gene>
<keyword evidence="3" id="KW-1185">Reference proteome</keyword>